<reference evidence="2" key="1">
    <citation type="submission" date="2020-07" db="EMBL/GenBank/DDBJ databases">
        <title>Genome sequences of bacteria associated with the marine, planktonic diatom Thalassiosira profunda strain ECT2AJA-044.</title>
        <authorList>
            <person name="Gargas C.B."/>
            <person name="Roberts W.R."/>
            <person name="Alverson A.J."/>
        </authorList>
    </citation>
    <scope>NUCLEOTIDE SEQUENCE</scope>
    <source>
        <strain evidence="2">ECT2AJA-044</strain>
    </source>
</reference>
<dbReference type="KEGG" id="cact:HZ995_06100"/>
<accession>A0A975I8H8</accession>
<organism evidence="2 3">
    <name type="scientific">Cognatishimia activa</name>
    <dbReference type="NCBI Taxonomy" id="1715691"/>
    <lineage>
        <taxon>Bacteria</taxon>
        <taxon>Pseudomonadati</taxon>
        <taxon>Pseudomonadota</taxon>
        <taxon>Alphaproteobacteria</taxon>
        <taxon>Rhodobacterales</taxon>
        <taxon>Paracoccaceae</taxon>
        <taxon>Cognatishimia</taxon>
    </lineage>
</organism>
<feature type="transmembrane region" description="Helical" evidence="1">
    <location>
        <begin position="145"/>
        <end position="163"/>
    </location>
</feature>
<feature type="transmembrane region" description="Helical" evidence="1">
    <location>
        <begin position="224"/>
        <end position="248"/>
    </location>
</feature>
<feature type="transmembrane region" description="Helical" evidence="1">
    <location>
        <begin position="36"/>
        <end position="54"/>
    </location>
</feature>
<protein>
    <recommendedName>
        <fullName evidence="4">Glycerophosphoryl diester phosphodiesterase membrane domain-containing protein</fullName>
    </recommendedName>
</protein>
<name>A0A975I8H8_9RHOB</name>
<keyword evidence="1" id="KW-1133">Transmembrane helix</keyword>
<evidence type="ECO:0000313" key="3">
    <source>
        <dbReference type="Proteomes" id="UP000665026"/>
    </source>
</evidence>
<evidence type="ECO:0000313" key="2">
    <source>
        <dbReference type="EMBL" id="QTN37077.1"/>
    </source>
</evidence>
<dbReference type="Proteomes" id="UP000665026">
    <property type="component" value="Chromosome"/>
</dbReference>
<sequence>MIDVHLEPVLLGFKILLHSVRLILRNWRVALRFSSPLVLLLVLSPIVFGVDYLQQTDSDALGNTSGASSTIEGLLQFLAGLWVAVAWHRYVLVEEDSGALIPPLNAARIVAYVTQGLKIFLLLLCGGILTAILLAVLGSSSAGESASALIVISVIVGAFWVFYRLSPVLPAAALDTQASIRGAWNVTRSLSGAILVMVLLLGVLSFVLVVVIEPIQYISGPIYLALSSIQIWFTVMVGVSILTTIYGVTVENRAL</sequence>
<keyword evidence="1" id="KW-0472">Membrane</keyword>
<evidence type="ECO:0008006" key="4">
    <source>
        <dbReference type="Google" id="ProtNLM"/>
    </source>
</evidence>
<proteinExistence type="predicted"/>
<feature type="transmembrane region" description="Helical" evidence="1">
    <location>
        <begin position="74"/>
        <end position="92"/>
    </location>
</feature>
<keyword evidence="1" id="KW-0812">Transmembrane</keyword>
<dbReference type="AlphaFoldDB" id="A0A975I8H8"/>
<dbReference type="RefSeq" id="WP_209357772.1">
    <property type="nucleotide sequence ID" value="NZ_CP060010.1"/>
</dbReference>
<feature type="transmembrane region" description="Helical" evidence="1">
    <location>
        <begin position="119"/>
        <end position="139"/>
    </location>
</feature>
<gene>
    <name evidence="2" type="ORF">HZ995_06100</name>
</gene>
<feature type="transmembrane region" description="Helical" evidence="1">
    <location>
        <begin position="190"/>
        <end position="212"/>
    </location>
</feature>
<evidence type="ECO:0000256" key="1">
    <source>
        <dbReference type="SAM" id="Phobius"/>
    </source>
</evidence>
<dbReference type="EMBL" id="CP060010">
    <property type="protein sequence ID" value="QTN37077.1"/>
    <property type="molecule type" value="Genomic_DNA"/>
</dbReference>